<gene>
    <name evidence="2 4" type="ORF">P152DRAFT_461778</name>
</gene>
<proteinExistence type="predicted"/>
<dbReference type="GeneID" id="54420770"/>
<evidence type="ECO:0000313" key="2">
    <source>
        <dbReference type="EMBL" id="KAF1809134.1"/>
    </source>
</evidence>
<dbReference type="AlphaFoldDB" id="A0A6G1FTN6"/>
<dbReference type="RefSeq" id="XP_033530765.1">
    <property type="nucleotide sequence ID" value="XM_033680200.1"/>
</dbReference>
<dbReference type="EMBL" id="ML975175">
    <property type="protein sequence ID" value="KAF1809134.1"/>
    <property type="molecule type" value="Genomic_DNA"/>
</dbReference>
<keyword evidence="3" id="KW-1185">Reference proteome</keyword>
<name>A0A6G1FTN6_9PEZI</name>
<protein>
    <submittedName>
        <fullName evidence="2 4">Uncharacterized protein</fullName>
    </submittedName>
</protein>
<reference evidence="2 4" key="1">
    <citation type="submission" date="2020-01" db="EMBL/GenBank/DDBJ databases">
        <authorList>
            <consortium name="DOE Joint Genome Institute"/>
            <person name="Haridas S."/>
            <person name="Albert R."/>
            <person name="Binder M."/>
            <person name="Bloem J."/>
            <person name="Labutti K."/>
            <person name="Salamov A."/>
            <person name="Andreopoulos B."/>
            <person name="Baker S.E."/>
            <person name="Barry K."/>
            <person name="Bills G."/>
            <person name="Bluhm B.H."/>
            <person name="Cannon C."/>
            <person name="Castanera R."/>
            <person name="Culley D.E."/>
            <person name="Daum C."/>
            <person name="Ezra D."/>
            <person name="Gonzalez J.B."/>
            <person name="Henrissat B."/>
            <person name="Kuo A."/>
            <person name="Liang C."/>
            <person name="Lipzen A."/>
            <person name="Lutzoni F."/>
            <person name="Magnuson J."/>
            <person name="Mondo S."/>
            <person name="Nolan M."/>
            <person name="Ohm R."/>
            <person name="Pangilinan J."/>
            <person name="Park H.-J."/>
            <person name="Ramirez L."/>
            <person name="Alfaro M."/>
            <person name="Sun H."/>
            <person name="Tritt A."/>
            <person name="Yoshinaga Y."/>
            <person name="Zwiers L.-H."/>
            <person name="Turgeon B.G."/>
            <person name="Goodwin S.B."/>
            <person name="Spatafora J.W."/>
            <person name="Crous P.W."/>
            <person name="Grigoriev I.V."/>
        </authorList>
    </citation>
    <scope>NUCLEOTIDE SEQUENCE</scope>
    <source>
        <strain evidence="2 4">CBS 781.70</strain>
    </source>
</reference>
<evidence type="ECO:0000313" key="3">
    <source>
        <dbReference type="Proteomes" id="UP000504638"/>
    </source>
</evidence>
<keyword evidence="1" id="KW-0472">Membrane</keyword>
<sequence>MIRRFPACSAQFACFDLPYKTRIPPFVLLPFYFIALVFFPFPLLSNPSTTTATENPRPLFILRLLPAPLRLWFRCVP</sequence>
<evidence type="ECO:0000256" key="1">
    <source>
        <dbReference type="SAM" id="Phobius"/>
    </source>
</evidence>
<accession>A0A6G1FTN6</accession>
<dbReference type="Proteomes" id="UP000504638">
    <property type="component" value="Unplaced"/>
</dbReference>
<feature type="transmembrane region" description="Helical" evidence="1">
    <location>
        <begin position="26"/>
        <end position="44"/>
    </location>
</feature>
<keyword evidence="1" id="KW-0812">Transmembrane</keyword>
<reference evidence="4" key="3">
    <citation type="submission" date="2025-04" db="UniProtKB">
        <authorList>
            <consortium name="RefSeq"/>
        </authorList>
    </citation>
    <scope>IDENTIFICATION</scope>
    <source>
        <strain evidence="4">CBS 781.70</strain>
    </source>
</reference>
<reference evidence="4" key="2">
    <citation type="submission" date="2020-04" db="EMBL/GenBank/DDBJ databases">
        <authorList>
            <consortium name="NCBI Genome Project"/>
        </authorList>
    </citation>
    <scope>NUCLEOTIDE SEQUENCE</scope>
    <source>
        <strain evidence="4">CBS 781.70</strain>
    </source>
</reference>
<evidence type="ECO:0000313" key="4">
    <source>
        <dbReference type="RefSeq" id="XP_033530765.1"/>
    </source>
</evidence>
<organism evidence="2">
    <name type="scientific">Eremomyces bilateralis CBS 781.70</name>
    <dbReference type="NCBI Taxonomy" id="1392243"/>
    <lineage>
        <taxon>Eukaryota</taxon>
        <taxon>Fungi</taxon>
        <taxon>Dikarya</taxon>
        <taxon>Ascomycota</taxon>
        <taxon>Pezizomycotina</taxon>
        <taxon>Dothideomycetes</taxon>
        <taxon>Dothideomycetes incertae sedis</taxon>
        <taxon>Eremomycetales</taxon>
        <taxon>Eremomycetaceae</taxon>
        <taxon>Eremomyces</taxon>
    </lineage>
</organism>
<keyword evidence="1" id="KW-1133">Transmembrane helix</keyword>